<sequence length="244" mass="28631">MALRRSVVRLATTPGVGIAPETTPVKYIPEMLNIQNAMWWNKRGKPRYRSTYNEKSWLQKSRWGAFGKEGHPVLRQRYSPAALQAALAMVPAGFETCDVARPPQRIRAQSEGVVGRWYTNYWTLHSMRYQCHLAGVEWPFGERQRPRTNYDEPHMYTDFEETKAIRDYRSRWINVNRSLVGMSKKMKEAEEETRYMQFKKVQDTFWSNRKVLVNRVKSMHNQGTLRSAKDLPIKTLNIKAFLAE</sequence>
<dbReference type="OMA" id="NRIKSMH"/>
<dbReference type="OrthoDB" id="268946at2759"/>
<keyword evidence="2" id="KW-1185">Reference proteome</keyword>
<reference evidence="1 2" key="1">
    <citation type="submission" date="2015-07" db="EMBL/GenBank/DDBJ databases">
        <title>High-quality genome of monoxenous trypanosomatid Leptomonas pyrrhocoris.</title>
        <authorList>
            <person name="Flegontov P."/>
            <person name="Butenko A."/>
            <person name="Firsov S."/>
            <person name="Vlcek C."/>
            <person name="Logacheva M.D."/>
            <person name="Field M."/>
            <person name="Filatov D."/>
            <person name="Flegontova O."/>
            <person name="Gerasimov E."/>
            <person name="Jackson A.P."/>
            <person name="Kelly S."/>
            <person name="Opperdoes F."/>
            <person name="O'Reilly A."/>
            <person name="Votypka J."/>
            <person name="Yurchenko V."/>
            <person name="Lukes J."/>
        </authorList>
    </citation>
    <scope>NUCLEOTIDE SEQUENCE [LARGE SCALE GENOMIC DNA]</scope>
    <source>
        <strain evidence="1">H10</strain>
    </source>
</reference>
<evidence type="ECO:0000313" key="2">
    <source>
        <dbReference type="Proteomes" id="UP000037923"/>
    </source>
</evidence>
<evidence type="ECO:0000313" key="1">
    <source>
        <dbReference type="EMBL" id="KPA85177.1"/>
    </source>
</evidence>
<accession>A0A0M9G8Z8</accession>
<dbReference type="AlphaFoldDB" id="A0A0M9G8Z8"/>
<dbReference type="RefSeq" id="XP_015663616.1">
    <property type="nucleotide sequence ID" value="XM_015798096.1"/>
</dbReference>
<dbReference type="EMBL" id="LGTL01000002">
    <property type="protein sequence ID" value="KPA85177.1"/>
    <property type="molecule type" value="Genomic_DNA"/>
</dbReference>
<protein>
    <submittedName>
        <fullName evidence="1">Uncharacterized protein</fullName>
    </submittedName>
</protein>
<organism evidence="1 2">
    <name type="scientific">Leptomonas pyrrhocoris</name>
    <name type="common">Firebug parasite</name>
    <dbReference type="NCBI Taxonomy" id="157538"/>
    <lineage>
        <taxon>Eukaryota</taxon>
        <taxon>Discoba</taxon>
        <taxon>Euglenozoa</taxon>
        <taxon>Kinetoplastea</taxon>
        <taxon>Metakinetoplastina</taxon>
        <taxon>Trypanosomatida</taxon>
        <taxon>Trypanosomatidae</taxon>
        <taxon>Leishmaniinae</taxon>
        <taxon>Leptomonas</taxon>
    </lineage>
</organism>
<dbReference type="GeneID" id="26901842"/>
<proteinExistence type="predicted"/>
<comment type="caution">
    <text evidence="1">The sequence shown here is derived from an EMBL/GenBank/DDBJ whole genome shotgun (WGS) entry which is preliminary data.</text>
</comment>
<dbReference type="VEuPathDB" id="TriTrypDB:LpyrH10_02_5210"/>
<gene>
    <name evidence="1" type="ORF">ABB37_01547</name>
</gene>
<dbReference type="Proteomes" id="UP000037923">
    <property type="component" value="Unassembled WGS sequence"/>
</dbReference>
<name>A0A0M9G8Z8_LEPPY</name>